<dbReference type="AlphaFoldDB" id="A0A915JQ58"/>
<name>A0A915JQ58_ROMCU</name>
<organism evidence="1 2">
    <name type="scientific">Romanomermis culicivorax</name>
    <name type="common">Nematode worm</name>
    <dbReference type="NCBI Taxonomy" id="13658"/>
    <lineage>
        <taxon>Eukaryota</taxon>
        <taxon>Metazoa</taxon>
        <taxon>Ecdysozoa</taxon>
        <taxon>Nematoda</taxon>
        <taxon>Enoplea</taxon>
        <taxon>Dorylaimia</taxon>
        <taxon>Mermithida</taxon>
        <taxon>Mermithoidea</taxon>
        <taxon>Mermithidae</taxon>
        <taxon>Romanomermis</taxon>
    </lineage>
</organism>
<dbReference type="WBParaSite" id="nRc.2.0.1.t28345-RA">
    <property type="protein sequence ID" value="nRc.2.0.1.t28345-RA"/>
    <property type="gene ID" value="nRc.2.0.1.g28345"/>
</dbReference>
<protein>
    <submittedName>
        <fullName evidence="2">Uncharacterized protein</fullName>
    </submittedName>
</protein>
<dbReference type="Proteomes" id="UP000887565">
    <property type="component" value="Unplaced"/>
</dbReference>
<evidence type="ECO:0000313" key="1">
    <source>
        <dbReference type="Proteomes" id="UP000887565"/>
    </source>
</evidence>
<reference evidence="2" key="1">
    <citation type="submission" date="2022-11" db="UniProtKB">
        <authorList>
            <consortium name="WormBaseParasite"/>
        </authorList>
    </citation>
    <scope>IDENTIFICATION</scope>
</reference>
<proteinExistence type="predicted"/>
<accession>A0A915JQ58</accession>
<sequence length="74" mass="8335">MIQDMMPYEDAKNSLMFQLAPDCNQMTLKCELASIAPEAEGEPPAFLNKAMTYTCDNVLEEISEEERKVTMING</sequence>
<evidence type="ECO:0000313" key="2">
    <source>
        <dbReference type="WBParaSite" id="nRc.2.0.1.t28345-RA"/>
    </source>
</evidence>
<keyword evidence="1" id="KW-1185">Reference proteome</keyword>